<sequence>MVKLSYLASALAVVMGTISPFVVADENNSAASAETEVERITVTGVRQRLEQAGTLADTIMKTEVISAGKIEDKNAVNLTEAIDNTPGVKVSNECSMCGVKRIMLNGMRGEHTTILVDGMPVHTMISGYYAVDAIPTTGIDRIEVARGAGASLIAPEAIGGTINVISAEPTENGAEVDIAAGENGYRKLALLGKGVSEDGSTRATLVAQYDDRDQVDVDNNLVNEAPQQENRSITARLSQDIGYDDNLVLRLANIRSEIFGGPMLGKTFADGEAGGIGGILAAYDGEGSATQDLFAEGDVRKRFIGKAWETTEWIDTERNEASLGWLHEFNDSWNSHVTVSYADHQQDSFYEGFDYRAKDTMWFTDIRINHSLTDNQLLTFGGDIRTEEMRSHSLAGSANPDYVSDSFDYDSQGIYLQDTWQATDNLEIAAALRYDRVSADFVDPAKPGVELDESLLSPRIDIRLGHNDQWTSRLSAGRGYRAPLSFFETDHGILDGSLGFDIDIDELEISHSATYALSFEGDRLTSTASLAWTEVEHLAYLTTNAQGIPLLTQLDQKASVITTDLALGYKVSDDLTLNFTGEVFSYDSVFESSYSIAPVEERITLDMDWDFEPWELYASLVWVGSRDLAKYGYEGYNRLDAMGQVVAESKKITEAPAYFTLDMRASYQMNDNLSLYAGVSNLLDYTQAGDEDTPLFFDADGGFDVGYIYGPLRGREIYAGLKMEF</sequence>
<evidence type="ECO:0000256" key="7">
    <source>
        <dbReference type="ARBA" id="ARBA00023237"/>
    </source>
</evidence>
<keyword evidence="5 9" id="KW-0798">TonB box</keyword>
<dbReference type="EMBL" id="CP020373">
    <property type="protein sequence ID" value="AZQ12785.1"/>
    <property type="molecule type" value="Genomic_DNA"/>
</dbReference>
<gene>
    <name evidence="13" type="primary">btuB_7</name>
    <name evidence="13" type="ORF">STH12_03733</name>
</gene>
<organism evidence="13 14">
    <name type="scientific">Shewanella khirikhana</name>
    <dbReference type="NCBI Taxonomy" id="1965282"/>
    <lineage>
        <taxon>Bacteria</taxon>
        <taxon>Pseudomonadati</taxon>
        <taxon>Pseudomonadota</taxon>
        <taxon>Gammaproteobacteria</taxon>
        <taxon>Alteromonadales</taxon>
        <taxon>Shewanellaceae</taxon>
        <taxon>Shewanella</taxon>
    </lineage>
</organism>
<dbReference type="InterPro" id="IPR012910">
    <property type="entry name" value="Plug_dom"/>
</dbReference>
<evidence type="ECO:0000256" key="6">
    <source>
        <dbReference type="ARBA" id="ARBA00023136"/>
    </source>
</evidence>
<keyword evidence="4 8" id="KW-0812">Transmembrane</keyword>
<accession>A0ABM7DSU8</accession>
<evidence type="ECO:0000256" key="4">
    <source>
        <dbReference type="ARBA" id="ARBA00022692"/>
    </source>
</evidence>
<reference evidence="14" key="1">
    <citation type="submission" date="2017-03" db="EMBL/GenBank/DDBJ databases">
        <title>Full genome sequence of a non-lethal Shewanella isolate that potentiates virulence of Vibio parahaemolyticus causing acute hepatopancreatic necrosis disease (AHPND) in shrimp.</title>
        <authorList>
            <person name="Prachumwat A."/>
            <person name="Sritunyalucksana K."/>
        </authorList>
    </citation>
    <scope>NUCLEOTIDE SEQUENCE [LARGE SCALE GENOMIC DNA]</scope>
    <source>
        <strain evidence="14">TH2012</strain>
    </source>
</reference>
<dbReference type="InterPro" id="IPR036942">
    <property type="entry name" value="Beta-barrel_TonB_sf"/>
</dbReference>
<evidence type="ECO:0000256" key="3">
    <source>
        <dbReference type="ARBA" id="ARBA00022452"/>
    </source>
</evidence>
<dbReference type="Pfam" id="PF07715">
    <property type="entry name" value="Plug"/>
    <property type="match status" value="1"/>
</dbReference>
<keyword evidence="14" id="KW-1185">Reference proteome</keyword>
<evidence type="ECO:0000256" key="1">
    <source>
        <dbReference type="ARBA" id="ARBA00004571"/>
    </source>
</evidence>
<evidence type="ECO:0000256" key="10">
    <source>
        <dbReference type="SAM" id="SignalP"/>
    </source>
</evidence>
<keyword evidence="7 8" id="KW-0998">Cell outer membrane</keyword>
<dbReference type="Gene3D" id="2.40.170.20">
    <property type="entry name" value="TonB-dependent receptor, beta-barrel domain"/>
    <property type="match status" value="1"/>
</dbReference>
<feature type="signal peptide" evidence="10">
    <location>
        <begin position="1"/>
        <end position="24"/>
    </location>
</feature>
<feature type="domain" description="TonB-dependent receptor plug" evidence="12">
    <location>
        <begin position="56"/>
        <end position="161"/>
    </location>
</feature>
<proteinExistence type="inferred from homology"/>
<dbReference type="PROSITE" id="PS52016">
    <property type="entry name" value="TONB_DEPENDENT_REC_3"/>
    <property type="match status" value="1"/>
</dbReference>
<evidence type="ECO:0000259" key="12">
    <source>
        <dbReference type="Pfam" id="PF07715"/>
    </source>
</evidence>
<evidence type="ECO:0000256" key="2">
    <source>
        <dbReference type="ARBA" id="ARBA00022448"/>
    </source>
</evidence>
<comment type="subcellular location">
    <subcellularLocation>
        <location evidence="1 8">Cell outer membrane</location>
        <topology evidence="1 8">Multi-pass membrane protein</topology>
    </subcellularLocation>
</comment>
<dbReference type="PANTHER" id="PTHR30069:SF57">
    <property type="entry name" value="TONB-DEPENDENT RECEPTOR"/>
    <property type="match status" value="1"/>
</dbReference>
<comment type="similarity">
    <text evidence="8 9">Belongs to the TonB-dependent receptor family.</text>
</comment>
<evidence type="ECO:0000256" key="8">
    <source>
        <dbReference type="PROSITE-ProRule" id="PRU01360"/>
    </source>
</evidence>
<keyword evidence="3 8" id="KW-1134">Transmembrane beta strand</keyword>
<evidence type="ECO:0000313" key="13">
    <source>
        <dbReference type="EMBL" id="AZQ12785.1"/>
    </source>
</evidence>
<dbReference type="InterPro" id="IPR039426">
    <property type="entry name" value="TonB-dep_rcpt-like"/>
</dbReference>
<dbReference type="Pfam" id="PF00593">
    <property type="entry name" value="TonB_dep_Rec_b-barrel"/>
    <property type="match status" value="1"/>
</dbReference>
<dbReference type="InterPro" id="IPR000531">
    <property type="entry name" value="Beta-barrel_TonB"/>
</dbReference>
<evidence type="ECO:0000256" key="5">
    <source>
        <dbReference type="ARBA" id="ARBA00023077"/>
    </source>
</evidence>
<dbReference type="PANTHER" id="PTHR30069">
    <property type="entry name" value="TONB-DEPENDENT OUTER MEMBRANE RECEPTOR"/>
    <property type="match status" value="1"/>
</dbReference>
<dbReference type="InterPro" id="IPR037066">
    <property type="entry name" value="Plug_dom_sf"/>
</dbReference>
<dbReference type="Proteomes" id="UP000278437">
    <property type="component" value="Chromosome"/>
</dbReference>
<name>A0ABM7DSU8_9GAMM</name>
<protein>
    <submittedName>
        <fullName evidence="13">Vitamin B12 transporter BtuB</fullName>
    </submittedName>
</protein>
<dbReference type="SUPFAM" id="SSF56935">
    <property type="entry name" value="Porins"/>
    <property type="match status" value="1"/>
</dbReference>
<feature type="domain" description="TonB-dependent receptor-like beta-barrel" evidence="11">
    <location>
        <begin position="301"/>
        <end position="682"/>
    </location>
</feature>
<evidence type="ECO:0000313" key="14">
    <source>
        <dbReference type="Proteomes" id="UP000278437"/>
    </source>
</evidence>
<feature type="chain" id="PRO_5045668278" evidence="10">
    <location>
        <begin position="25"/>
        <end position="725"/>
    </location>
</feature>
<evidence type="ECO:0000259" key="11">
    <source>
        <dbReference type="Pfam" id="PF00593"/>
    </source>
</evidence>
<keyword evidence="10" id="KW-0732">Signal</keyword>
<keyword evidence="6 8" id="KW-0472">Membrane</keyword>
<evidence type="ECO:0000256" key="9">
    <source>
        <dbReference type="RuleBase" id="RU003357"/>
    </source>
</evidence>
<dbReference type="Gene3D" id="2.170.130.10">
    <property type="entry name" value="TonB-dependent receptor, plug domain"/>
    <property type="match status" value="1"/>
</dbReference>
<keyword evidence="2 8" id="KW-0813">Transport</keyword>